<proteinExistence type="inferred from homology"/>
<comment type="caution">
    <text evidence="7">The sequence shown here is derived from an EMBL/GenBank/DDBJ whole genome shotgun (WGS) entry which is preliminary data.</text>
</comment>
<protein>
    <submittedName>
        <fullName evidence="7">Uncharacterized protein</fullName>
    </submittedName>
</protein>
<evidence type="ECO:0000256" key="3">
    <source>
        <dbReference type="ARBA" id="ARBA00023134"/>
    </source>
</evidence>
<accession>X6MAK3</accession>
<dbReference type="Proteomes" id="UP000023152">
    <property type="component" value="Unassembled WGS sequence"/>
</dbReference>
<dbReference type="NCBIfam" id="TIGR00231">
    <property type="entry name" value="small_GTP"/>
    <property type="match status" value="1"/>
</dbReference>
<dbReference type="InterPro" id="IPR001806">
    <property type="entry name" value="Small_GTPase"/>
</dbReference>
<dbReference type="PANTHER" id="PTHR47981:SF20">
    <property type="entry name" value="RAS-RELATED PROTEIN RAB-7A"/>
    <property type="match status" value="1"/>
</dbReference>
<evidence type="ECO:0000256" key="1">
    <source>
        <dbReference type="ARBA" id="ARBA00006270"/>
    </source>
</evidence>
<name>X6MAK3_RETFI</name>
<keyword evidence="4" id="KW-0449">Lipoprotein</keyword>
<dbReference type="EMBL" id="ASPP01023435">
    <property type="protein sequence ID" value="ETO10497.1"/>
    <property type="molecule type" value="Genomic_DNA"/>
</dbReference>
<keyword evidence="5" id="KW-0636">Prenylation</keyword>
<evidence type="ECO:0000313" key="7">
    <source>
        <dbReference type="EMBL" id="ETO10497.1"/>
    </source>
</evidence>
<feature type="transmembrane region" description="Helical" evidence="6">
    <location>
        <begin position="206"/>
        <end position="224"/>
    </location>
</feature>
<evidence type="ECO:0000313" key="8">
    <source>
        <dbReference type="Proteomes" id="UP000023152"/>
    </source>
</evidence>
<reference evidence="7 8" key="1">
    <citation type="journal article" date="2013" name="Curr. Biol.">
        <title>The Genome of the Foraminiferan Reticulomyxa filosa.</title>
        <authorList>
            <person name="Glockner G."/>
            <person name="Hulsmann N."/>
            <person name="Schleicher M."/>
            <person name="Noegel A.A."/>
            <person name="Eichinger L."/>
            <person name="Gallinger C."/>
            <person name="Pawlowski J."/>
            <person name="Sierra R."/>
            <person name="Euteneuer U."/>
            <person name="Pillet L."/>
            <person name="Moustafa A."/>
            <person name="Platzer M."/>
            <person name="Groth M."/>
            <person name="Szafranski K."/>
            <person name="Schliwa M."/>
        </authorList>
    </citation>
    <scope>NUCLEOTIDE SEQUENCE [LARGE SCALE GENOMIC DNA]</scope>
</reference>
<dbReference type="SMART" id="SM00173">
    <property type="entry name" value="RAS"/>
    <property type="match status" value="1"/>
</dbReference>
<dbReference type="PROSITE" id="PS51421">
    <property type="entry name" value="RAS"/>
    <property type="match status" value="1"/>
</dbReference>
<dbReference type="SUPFAM" id="SSF52540">
    <property type="entry name" value="P-loop containing nucleoside triphosphate hydrolases"/>
    <property type="match status" value="1"/>
</dbReference>
<dbReference type="Pfam" id="PF00071">
    <property type="entry name" value="Ras"/>
    <property type="match status" value="1"/>
</dbReference>
<evidence type="ECO:0000256" key="2">
    <source>
        <dbReference type="ARBA" id="ARBA00022741"/>
    </source>
</evidence>
<evidence type="ECO:0000256" key="6">
    <source>
        <dbReference type="SAM" id="Phobius"/>
    </source>
</evidence>
<comment type="similarity">
    <text evidence="1">Belongs to the small GTPase superfamily. Rab family.</text>
</comment>
<dbReference type="SMART" id="SM00175">
    <property type="entry name" value="RAB"/>
    <property type="match status" value="1"/>
</dbReference>
<dbReference type="PROSITE" id="PS51419">
    <property type="entry name" value="RAB"/>
    <property type="match status" value="1"/>
</dbReference>
<keyword evidence="2" id="KW-0547">Nucleotide-binding</keyword>
<evidence type="ECO:0000256" key="5">
    <source>
        <dbReference type="ARBA" id="ARBA00023289"/>
    </source>
</evidence>
<sequence>MFELSVIDSVGKTSLMNKYVNEAFSSSYKPTIGADFLTKELTIDDKLVILQIWDTAGQERFQSLGMAFYRGADCCVLVYDITDEKSFDSLDLWLEEFLIQGAPRDVEHFPFVVLGNKLDLTKTQRKVPDAKVRQWCKDKYDVTYYETSAKDNTNVDEAFMAIAKSALKRAEAAHLTAYKPKNVLELEKQESKNSNGCYQIQIKKEIFSNMFILFAFFFFLIIIMEKKNNN</sequence>
<dbReference type="PRINTS" id="PR00449">
    <property type="entry name" value="RASTRNSFRMNG"/>
</dbReference>
<organism evidence="7 8">
    <name type="scientific">Reticulomyxa filosa</name>
    <dbReference type="NCBI Taxonomy" id="46433"/>
    <lineage>
        <taxon>Eukaryota</taxon>
        <taxon>Sar</taxon>
        <taxon>Rhizaria</taxon>
        <taxon>Retaria</taxon>
        <taxon>Foraminifera</taxon>
        <taxon>Monothalamids</taxon>
        <taxon>Reticulomyxidae</taxon>
        <taxon>Reticulomyxa</taxon>
    </lineage>
</organism>
<keyword evidence="6" id="KW-1133">Transmembrane helix</keyword>
<dbReference type="OMA" id="TSWKDEF"/>
<dbReference type="FunFam" id="3.40.50.300:FF:000086">
    <property type="entry name" value="Ras-related small GTPase"/>
    <property type="match status" value="1"/>
</dbReference>
<dbReference type="PROSITE" id="PS51420">
    <property type="entry name" value="RHO"/>
    <property type="match status" value="1"/>
</dbReference>
<dbReference type="Gene3D" id="3.40.50.300">
    <property type="entry name" value="P-loop containing nucleotide triphosphate hydrolases"/>
    <property type="match status" value="1"/>
</dbReference>
<dbReference type="GO" id="GO:0005525">
    <property type="term" value="F:GTP binding"/>
    <property type="evidence" value="ECO:0007669"/>
    <property type="project" value="UniProtKB-KW"/>
</dbReference>
<dbReference type="InterPro" id="IPR027417">
    <property type="entry name" value="P-loop_NTPase"/>
</dbReference>
<dbReference type="GO" id="GO:0003924">
    <property type="term" value="F:GTPase activity"/>
    <property type="evidence" value="ECO:0007669"/>
    <property type="project" value="InterPro"/>
</dbReference>
<dbReference type="CDD" id="cd01862">
    <property type="entry name" value="Rab7"/>
    <property type="match status" value="1"/>
</dbReference>
<gene>
    <name evidence="7" type="ORF">RFI_26880</name>
</gene>
<keyword evidence="6" id="KW-0472">Membrane</keyword>
<dbReference type="InterPro" id="IPR005225">
    <property type="entry name" value="Small_GTP-bd"/>
</dbReference>
<keyword evidence="6" id="KW-0812">Transmembrane</keyword>
<dbReference type="OrthoDB" id="1436450at2759"/>
<evidence type="ECO:0000256" key="4">
    <source>
        <dbReference type="ARBA" id="ARBA00023288"/>
    </source>
</evidence>
<keyword evidence="8" id="KW-1185">Reference proteome</keyword>
<keyword evidence="3" id="KW-0342">GTP-binding</keyword>
<dbReference type="PANTHER" id="PTHR47981">
    <property type="entry name" value="RAB FAMILY"/>
    <property type="match status" value="1"/>
</dbReference>
<dbReference type="SMART" id="SM00176">
    <property type="entry name" value="RAN"/>
    <property type="match status" value="1"/>
</dbReference>
<dbReference type="SMART" id="SM00174">
    <property type="entry name" value="RHO"/>
    <property type="match status" value="1"/>
</dbReference>
<dbReference type="AlphaFoldDB" id="X6MAK3"/>